<keyword evidence="2" id="KW-1185">Reference proteome</keyword>
<evidence type="ECO:0000313" key="2">
    <source>
        <dbReference type="Proteomes" id="UP000509302"/>
    </source>
</evidence>
<evidence type="ECO:0000313" key="1">
    <source>
        <dbReference type="EMBL" id="QLG46062.1"/>
    </source>
</evidence>
<accession>A0A7H9ARP8</accession>
<dbReference type="AlphaFoldDB" id="A0A7H9ARP8"/>
<sequence>MLRFKKYIPYVIIGILITILQCKDKEVVTIEVPEKKGSFEVIQPKPVVEYDTIIEQGKPRIVEVENPINKTLLDKYVSLKDSIDRMDLVKDAITERTYVETFIDSNQTIKVKSKVIGTLKSQTVDYTIYERQIPINQKKPKYSLYTGVNTTVRPIVSIQPNLTLQTPKMLYTVGYNLQTEALTLGASIKLF</sequence>
<organism evidence="1 2">
    <name type="scientific">Costertonia aggregata</name>
    <dbReference type="NCBI Taxonomy" id="343403"/>
    <lineage>
        <taxon>Bacteria</taxon>
        <taxon>Pseudomonadati</taxon>
        <taxon>Bacteroidota</taxon>
        <taxon>Flavobacteriia</taxon>
        <taxon>Flavobacteriales</taxon>
        <taxon>Flavobacteriaceae</taxon>
        <taxon>Costertonia</taxon>
    </lineage>
</organism>
<dbReference type="EMBL" id="CP058595">
    <property type="protein sequence ID" value="QLG46062.1"/>
    <property type="molecule type" value="Genomic_DNA"/>
</dbReference>
<name>A0A7H9ARP8_9FLAO</name>
<dbReference type="Proteomes" id="UP000509302">
    <property type="component" value="Chromosome"/>
</dbReference>
<proteinExistence type="predicted"/>
<dbReference type="RefSeq" id="WP_179242348.1">
    <property type="nucleotide sequence ID" value="NZ_CP058595.1"/>
</dbReference>
<gene>
    <name evidence="1" type="ORF">HYG79_12135</name>
</gene>
<dbReference type="KEGG" id="cagg:HYG79_12135"/>
<reference evidence="1 2" key="1">
    <citation type="journal article" date="2006" name="Int. J. Syst. Evol. Microbiol.">
        <title>Costertonia aggregata gen. nov., sp. nov., a mesophilic marine bacterium of the family Flavobacteriaceae, isolated from a mature biofilm.</title>
        <authorList>
            <person name="Kwon K.K."/>
            <person name="Lee Y.K."/>
            <person name="Lee H.K."/>
        </authorList>
    </citation>
    <scope>NUCLEOTIDE SEQUENCE [LARGE SCALE GENOMIC DNA]</scope>
    <source>
        <strain evidence="1 2">KCCM 42265</strain>
    </source>
</reference>
<protein>
    <submittedName>
        <fullName evidence="1">Uncharacterized protein</fullName>
    </submittedName>
</protein>